<reference evidence="1 2" key="1">
    <citation type="submission" date="2017-09" db="EMBL/GenBank/DDBJ databases">
        <title>Large-scale bioinformatics analysis of Bacillus genomes uncovers conserved roles of natural products in bacterial physiology.</title>
        <authorList>
            <consortium name="Agbiome Team Llc"/>
            <person name="Bleich R.M."/>
            <person name="Grubbs K.J."/>
            <person name="Santa Maria K.C."/>
            <person name="Allen S.E."/>
            <person name="Farag S."/>
            <person name="Shank E.A."/>
            <person name="Bowers A."/>
        </authorList>
    </citation>
    <scope>NUCLEOTIDE SEQUENCE [LARGE SCALE GENOMIC DNA]</scope>
    <source>
        <strain evidence="1 2">AFS022681</strain>
    </source>
</reference>
<dbReference type="GeneID" id="92804153"/>
<dbReference type="EMBL" id="NTRR01000026">
    <property type="protein sequence ID" value="PFE13432.1"/>
    <property type="molecule type" value="Genomic_DNA"/>
</dbReference>
<proteinExistence type="predicted"/>
<protein>
    <submittedName>
        <fullName evidence="1">Uncharacterized protein</fullName>
    </submittedName>
</protein>
<organism evidence="1 2">
    <name type="scientific">Bacillus cereus</name>
    <dbReference type="NCBI Taxonomy" id="1396"/>
    <lineage>
        <taxon>Bacteria</taxon>
        <taxon>Bacillati</taxon>
        <taxon>Bacillota</taxon>
        <taxon>Bacilli</taxon>
        <taxon>Bacillales</taxon>
        <taxon>Bacillaceae</taxon>
        <taxon>Bacillus</taxon>
        <taxon>Bacillus cereus group</taxon>
    </lineage>
</organism>
<accession>A0A2A7IGX7</accession>
<dbReference type="Proteomes" id="UP000220032">
    <property type="component" value="Unassembled WGS sequence"/>
</dbReference>
<sequence>MVRDYSCPICKKGCITIEKERVGEPGFRETEYTILSKTCECITYDSESIAMAIIGTNGKLTKNEVCKDCGEFEATVEYPVKPWVGEYKNICSNCFKVEMDQMKEKYSKN</sequence>
<dbReference type="AlphaFoldDB" id="A0A2A7IGX7"/>
<comment type="caution">
    <text evidence="1">The sequence shown here is derived from an EMBL/GenBank/DDBJ whole genome shotgun (WGS) entry which is preliminary data.</text>
</comment>
<gene>
    <name evidence="1" type="ORF">CN307_17755</name>
</gene>
<evidence type="ECO:0000313" key="2">
    <source>
        <dbReference type="Proteomes" id="UP000220032"/>
    </source>
</evidence>
<dbReference type="RefSeq" id="WP_000251190.1">
    <property type="nucleotide sequence ID" value="NZ_CP187293.1"/>
</dbReference>
<evidence type="ECO:0000313" key="1">
    <source>
        <dbReference type="EMBL" id="PFE13432.1"/>
    </source>
</evidence>
<name>A0A2A7IGX7_BACCE</name>